<comment type="subcellular location">
    <subcellularLocation>
        <location evidence="1 4">Bacterial flagellum basal body</location>
    </subcellularLocation>
</comment>
<dbReference type="NCBIfam" id="TIGR03506">
    <property type="entry name" value="FlgEFG_subfam"/>
    <property type="match status" value="1"/>
</dbReference>
<name>A0A127PDS0_9BURK</name>
<dbReference type="InterPro" id="IPR053967">
    <property type="entry name" value="LlgE_F_G-like_D1"/>
</dbReference>
<sequence>MEELLGIALQSMQQDMARVDRVAMNLSNALTPAYKREVAVVRAQSSSQANSFARLLDAGMADAMARNVPENQVEVLSDIRPGTLKSTGQNLDLAIAGSGYFEVQTENGAAYTRQGNFRMDARGRLVTAQGYAVMGKGGDIYLNTSQPSIDAAGNIVENKLPVGQLKIVQFDKPASLRRLGDGLVAAGEGMAQLQDSEIQVKQGYLENANVSSMHEMVELTQTMRHFESMQKVAQGYDEMLGTAIRKLGDM</sequence>
<dbReference type="OrthoDB" id="9804559at2"/>
<reference evidence="7 8" key="1">
    <citation type="submission" date="2015-11" db="EMBL/GenBank/DDBJ databases">
        <title>Exploring the genomic traits of fungus-feeding bacterial genus Collimonas.</title>
        <authorList>
            <person name="Song C."/>
            <person name="Schmidt R."/>
            <person name="de Jager V."/>
            <person name="Krzyzanowska D."/>
            <person name="Jongedijk E."/>
            <person name="Cankar K."/>
            <person name="Beekwilder J."/>
            <person name="van Veen A."/>
            <person name="de Boer W."/>
            <person name="van Veen J.A."/>
            <person name="Garbeva P."/>
        </authorList>
    </citation>
    <scope>NUCLEOTIDE SEQUENCE [LARGE SCALE GENOMIC DNA]</scope>
    <source>
        <strain evidence="7 8">Ter6</strain>
    </source>
</reference>
<feature type="domain" description="Flagellar hook protein FlgE/F/G-like D1" evidence="6">
    <location>
        <begin position="94"/>
        <end position="155"/>
    </location>
</feature>
<evidence type="ECO:0000313" key="8">
    <source>
        <dbReference type="Proteomes" id="UP000072421"/>
    </source>
</evidence>
<keyword evidence="3 4" id="KW-0975">Bacterial flagellum</keyword>
<dbReference type="Pfam" id="PF22692">
    <property type="entry name" value="LlgE_F_G_D1"/>
    <property type="match status" value="1"/>
</dbReference>
<evidence type="ECO:0000259" key="5">
    <source>
        <dbReference type="Pfam" id="PF06429"/>
    </source>
</evidence>
<dbReference type="InterPro" id="IPR020013">
    <property type="entry name" value="Flagellar_FlgE/F/G"/>
</dbReference>
<evidence type="ECO:0000313" key="7">
    <source>
        <dbReference type="EMBL" id="AMO95591.1"/>
    </source>
</evidence>
<dbReference type="PANTHER" id="PTHR30435:SF19">
    <property type="entry name" value="FLAGELLAR BASAL-BODY ROD PROTEIN FLGG"/>
    <property type="match status" value="1"/>
</dbReference>
<organism evidence="7">
    <name type="scientific">Collimonas fungivorans</name>
    <dbReference type="NCBI Taxonomy" id="158899"/>
    <lineage>
        <taxon>Bacteria</taxon>
        <taxon>Pseudomonadati</taxon>
        <taxon>Pseudomonadota</taxon>
        <taxon>Betaproteobacteria</taxon>
        <taxon>Burkholderiales</taxon>
        <taxon>Oxalobacteraceae</taxon>
        <taxon>Collimonas</taxon>
    </lineage>
</organism>
<feature type="domain" description="Flagellar basal-body/hook protein C-terminal" evidence="5">
    <location>
        <begin position="201"/>
        <end position="245"/>
    </location>
</feature>
<dbReference type="InterPro" id="IPR010930">
    <property type="entry name" value="Flg_bb/hook_C_dom"/>
</dbReference>
<dbReference type="Proteomes" id="UP000072421">
    <property type="component" value="Chromosome"/>
</dbReference>
<gene>
    <name evidence="7" type="ORF">CFter6_2925</name>
</gene>
<keyword evidence="7" id="KW-0282">Flagellum</keyword>
<evidence type="ECO:0000256" key="2">
    <source>
        <dbReference type="ARBA" id="ARBA00009677"/>
    </source>
</evidence>
<proteinExistence type="inferred from homology"/>
<dbReference type="EMBL" id="CP013232">
    <property type="protein sequence ID" value="AMO95591.1"/>
    <property type="molecule type" value="Genomic_DNA"/>
</dbReference>
<protein>
    <submittedName>
        <fullName evidence="7">Flagellar hook-basal body family protein</fullName>
    </submittedName>
</protein>
<evidence type="ECO:0000256" key="1">
    <source>
        <dbReference type="ARBA" id="ARBA00004117"/>
    </source>
</evidence>
<dbReference type="GO" id="GO:0009425">
    <property type="term" value="C:bacterial-type flagellum basal body"/>
    <property type="evidence" value="ECO:0007669"/>
    <property type="project" value="UniProtKB-SubCell"/>
</dbReference>
<dbReference type="InterPro" id="IPR037925">
    <property type="entry name" value="FlgE/F/G-like"/>
</dbReference>
<dbReference type="RefSeq" id="WP_061540376.1">
    <property type="nucleotide sequence ID" value="NZ_CP013232.1"/>
</dbReference>
<dbReference type="Pfam" id="PF06429">
    <property type="entry name" value="Flg_bbr_C"/>
    <property type="match status" value="1"/>
</dbReference>
<evidence type="ECO:0000259" key="6">
    <source>
        <dbReference type="Pfam" id="PF22692"/>
    </source>
</evidence>
<evidence type="ECO:0000256" key="4">
    <source>
        <dbReference type="RuleBase" id="RU362116"/>
    </source>
</evidence>
<dbReference type="SUPFAM" id="SSF117143">
    <property type="entry name" value="Flagellar hook protein flgE"/>
    <property type="match status" value="1"/>
</dbReference>
<dbReference type="PANTHER" id="PTHR30435">
    <property type="entry name" value="FLAGELLAR PROTEIN"/>
    <property type="match status" value="1"/>
</dbReference>
<dbReference type="AlphaFoldDB" id="A0A127PDS0"/>
<accession>A0A127PDS0</accession>
<keyword evidence="7" id="KW-0966">Cell projection</keyword>
<keyword evidence="7" id="KW-0969">Cilium</keyword>
<dbReference type="GO" id="GO:0071973">
    <property type="term" value="P:bacterial-type flagellum-dependent cell motility"/>
    <property type="evidence" value="ECO:0007669"/>
    <property type="project" value="UniProtKB-UniRule"/>
</dbReference>
<evidence type="ECO:0000256" key="3">
    <source>
        <dbReference type="ARBA" id="ARBA00023143"/>
    </source>
</evidence>
<comment type="similarity">
    <text evidence="2 4">Belongs to the flagella basal body rod proteins family.</text>
</comment>
<dbReference type="PATRIC" id="fig|158899.10.peg.2922"/>